<evidence type="ECO:0000256" key="1">
    <source>
        <dbReference type="ARBA" id="ARBA00008760"/>
    </source>
</evidence>
<dbReference type="Gene3D" id="2.30.170.40">
    <property type="entry name" value="Ribosomal protein L28/L24"/>
    <property type="match status" value="1"/>
</dbReference>
<dbReference type="Pfam" id="PF00830">
    <property type="entry name" value="Ribosomal_L28"/>
    <property type="match status" value="1"/>
</dbReference>
<keyword evidence="3 5" id="KW-0687">Ribonucleoprotein</keyword>
<dbReference type="Proteomes" id="UP001477870">
    <property type="component" value="Unassembled WGS sequence"/>
</dbReference>
<dbReference type="InterPro" id="IPR037147">
    <property type="entry name" value="Ribosomal_bL28_sf"/>
</dbReference>
<evidence type="ECO:0000313" key="6">
    <source>
        <dbReference type="EMBL" id="MEM5502592.1"/>
    </source>
</evidence>
<dbReference type="PANTHER" id="PTHR13528:SF2">
    <property type="entry name" value="LARGE RIBOSOMAL SUBUNIT PROTEIN BL28M"/>
    <property type="match status" value="1"/>
</dbReference>
<evidence type="ECO:0000313" key="7">
    <source>
        <dbReference type="Proteomes" id="UP001477870"/>
    </source>
</evidence>
<proteinExistence type="inferred from homology"/>
<dbReference type="GO" id="GO:0005840">
    <property type="term" value="C:ribosome"/>
    <property type="evidence" value="ECO:0007669"/>
    <property type="project" value="UniProtKB-KW"/>
</dbReference>
<name>A0ABU9T8X8_9HYPH</name>
<evidence type="ECO:0000256" key="4">
    <source>
        <dbReference type="ARBA" id="ARBA00035174"/>
    </source>
</evidence>
<organism evidence="6 7">
    <name type="scientific">Ahrensia kielensis</name>
    <dbReference type="NCBI Taxonomy" id="76980"/>
    <lineage>
        <taxon>Bacteria</taxon>
        <taxon>Pseudomonadati</taxon>
        <taxon>Pseudomonadota</taxon>
        <taxon>Alphaproteobacteria</taxon>
        <taxon>Hyphomicrobiales</taxon>
        <taxon>Ahrensiaceae</taxon>
        <taxon>Ahrensia</taxon>
    </lineage>
</organism>
<evidence type="ECO:0000256" key="2">
    <source>
        <dbReference type="ARBA" id="ARBA00022980"/>
    </source>
</evidence>
<dbReference type="SUPFAM" id="SSF143800">
    <property type="entry name" value="L28p-like"/>
    <property type="match status" value="1"/>
</dbReference>
<sequence length="96" mass="10783">MSRVCELTTKAVMTGNNVSHANNRTRRRFLPNLCQVTLMSDVLGEKFRLRVAASTLRSVEHRGGLDAYLAKAKTAELSQRARLIKRRIAQKQTEAA</sequence>
<evidence type="ECO:0000256" key="5">
    <source>
        <dbReference type="HAMAP-Rule" id="MF_00373"/>
    </source>
</evidence>
<accession>A0ABU9T8X8</accession>
<comment type="similarity">
    <text evidence="1 5">Belongs to the bacterial ribosomal protein bL28 family.</text>
</comment>
<dbReference type="InterPro" id="IPR026569">
    <property type="entry name" value="Ribosomal_bL28"/>
</dbReference>
<reference evidence="6 7" key="1">
    <citation type="submission" date="2024-03" db="EMBL/GenBank/DDBJ databases">
        <title>Community enrichment and isolation of bacterial strains for fucoidan degradation.</title>
        <authorList>
            <person name="Sichert A."/>
        </authorList>
    </citation>
    <scope>NUCLEOTIDE SEQUENCE [LARGE SCALE GENOMIC DNA]</scope>
    <source>
        <strain evidence="6 7">AS62</strain>
    </source>
</reference>
<dbReference type="NCBIfam" id="TIGR00009">
    <property type="entry name" value="L28"/>
    <property type="match status" value="1"/>
</dbReference>
<dbReference type="PANTHER" id="PTHR13528">
    <property type="entry name" value="39S RIBOSOMAL PROTEIN L28, MITOCHONDRIAL"/>
    <property type="match status" value="1"/>
</dbReference>
<gene>
    <name evidence="5 6" type="primary">rpmB</name>
    <name evidence="6" type="ORF">WNY59_13430</name>
</gene>
<dbReference type="EMBL" id="JBBMQO010000007">
    <property type="protein sequence ID" value="MEM5502592.1"/>
    <property type="molecule type" value="Genomic_DNA"/>
</dbReference>
<dbReference type="RefSeq" id="WP_018690222.1">
    <property type="nucleotide sequence ID" value="NZ_JBBMQO010000007.1"/>
</dbReference>
<keyword evidence="7" id="KW-1185">Reference proteome</keyword>
<dbReference type="InterPro" id="IPR034704">
    <property type="entry name" value="Ribosomal_bL28/bL31-like_sf"/>
</dbReference>
<dbReference type="InterPro" id="IPR001383">
    <property type="entry name" value="Ribosomal_bL28_bact-type"/>
</dbReference>
<protein>
    <recommendedName>
        <fullName evidence="4 5">Large ribosomal subunit protein bL28</fullName>
    </recommendedName>
</protein>
<evidence type="ECO:0000256" key="3">
    <source>
        <dbReference type="ARBA" id="ARBA00023274"/>
    </source>
</evidence>
<comment type="caution">
    <text evidence="6">The sequence shown here is derived from an EMBL/GenBank/DDBJ whole genome shotgun (WGS) entry which is preliminary data.</text>
</comment>
<keyword evidence="2 5" id="KW-0689">Ribosomal protein</keyword>
<dbReference type="HAMAP" id="MF_00373">
    <property type="entry name" value="Ribosomal_bL28"/>
    <property type="match status" value="1"/>
</dbReference>